<protein>
    <recommendedName>
        <fullName evidence="4">HTH marR-type domain-containing protein</fullName>
    </recommendedName>
</protein>
<dbReference type="InterPro" id="IPR036388">
    <property type="entry name" value="WH-like_DNA-bd_sf"/>
</dbReference>
<evidence type="ECO:0000256" key="1">
    <source>
        <dbReference type="ARBA" id="ARBA00023015"/>
    </source>
</evidence>
<sequence length="142" mass="15781">MLNLTSNLQKSALLVTLYLDKFRKDYGVTQPEAYVLAVLHVRGETSIRNLHQTLGHKPSTLTSILDRLVARGFITRETSQTDRRSFNVELTLAGTVPAAAIRAALHSLENKIVRRSVSADIRGITRVASTLEEVIISTRRAE</sequence>
<gene>
    <name evidence="5" type="ORF">METZ01_LOCUS197968</name>
</gene>
<dbReference type="InterPro" id="IPR023187">
    <property type="entry name" value="Tscrpt_reg_MarR-type_CS"/>
</dbReference>
<keyword evidence="2" id="KW-0238">DNA-binding</keyword>
<dbReference type="PROSITE" id="PS01117">
    <property type="entry name" value="HTH_MARR_1"/>
    <property type="match status" value="1"/>
</dbReference>
<keyword evidence="1" id="KW-0805">Transcription regulation</keyword>
<dbReference type="GO" id="GO:0003700">
    <property type="term" value="F:DNA-binding transcription factor activity"/>
    <property type="evidence" value="ECO:0007669"/>
    <property type="project" value="InterPro"/>
</dbReference>
<dbReference type="PROSITE" id="PS50995">
    <property type="entry name" value="HTH_MARR_2"/>
    <property type="match status" value="1"/>
</dbReference>
<dbReference type="PANTHER" id="PTHR33164">
    <property type="entry name" value="TRANSCRIPTIONAL REGULATOR, MARR FAMILY"/>
    <property type="match status" value="1"/>
</dbReference>
<dbReference type="InterPro" id="IPR000835">
    <property type="entry name" value="HTH_MarR-typ"/>
</dbReference>
<reference evidence="5" key="1">
    <citation type="submission" date="2018-05" db="EMBL/GenBank/DDBJ databases">
        <authorList>
            <person name="Lanie J.A."/>
            <person name="Ng W.-L."/>
            <person name="Kazmierczak K.M."/>
            <person name="Andrzejewski T.M."/>
            <person name="Davidsen T.M."/>
            <person name="Wayne K.J."/>
            <person name="Tettelin H."/>
            <person name="Glass J.I."/>
            <person name="Rusch D."/>
            <person name="Podicherti R."/>
            <person name="Tsui H.-C.T."/>
            <person name="Winkler M.E."/>
        </authorList>
    </citation>
    <scope>NUCLEOTIDE SEQUENCE</scope>
</reference>
<dbReference type="SUPFAM" id="SSF46785">
    <property type="entry name" value="Winged helix' DNA-binding domain"/>
    <property type="match status" value="1"/>
</dbReference>
<dbReference type="GO" id="GO:0003677">
    <property type="term" value="F:DNA binding"/>
    <property type="evidence" value="ECO:0007669"/>
    <property type="project" value="UniProtKB-KW"/>
</dbReference>
<keyword evidence="3" id="KW-0804">Transcription</keyword>
<dbReference type="SMART" id="SM00347">
    <property type="entry name" value="HTH_MARR"/>
    <property type="match status" value="1"/>
</dbReference>
<organism evidence="5">
    <name type="scientific">marine metagenome</name>
    <dbReference type="NCBI Taxonomy" id="408172"/>
    <lineage>
        <taxon>unclassified sequences</taxon>
        <taxon>metagenomes</taxon>
        <taxon>ecological metagenomes</taxon>
    </lineage>
</organism>
<dbReference type="PANTHER" id="PTHR33164:SF43">
    <property type="entry name" value="HTH-TYPE TRANSCRIPTIONAL REPRESSOR YETL"/>
    <property type="match status" value="1"/>
</dbReference>
<evidence type="ECO:0000313" key="5">
    <source>
        <dbReference type="EMBL" id="SVB45114.1"/>
    </source>
</evidence>
<dbReference type="Gene3D" id="1.10.10.10">
    <property type="entry name" value="Winged helix-like DNA-binding domain superfamily/Winged helix DNA-binding domain"/>
    <property type="match status" value="1"/>
</dbReference>
<dbReference type="GO" id="GO:0006950">
    <property type="term" value="P:response to stress"/>
    <property type="evidence" value="ECO:0007669"/>
    <property type="project" value="TreeGrafter"/>
</dbReference>
<evidence type="ECO:0000256" key="2">
    <source>
        <dbReference type="ARBA" id="ARBA00023125"/>
    </source>
</evidence>
<evidence type="ECO:0000259" key="4">
    <source>
        <dbReference type="PROSITE" id="PS50995"/>
    </source>
</evidence>
<dbReference type="Pfam" id="PF12802">
    <property type="entry name" value="MarR_2"/>
    <property type="match status" value="1"/>
</dbReference>
<evidence type="ECO:0000256" key="3">
    <source>
        <dbReference type="ARBA" id="ARBA00023163"/>
    </source>
</evidence>
<accession>A0A382E4Q9</accession>
<proteinExistence type="predicted"/>
<dbReference type="InterPro" id="IPR039422">
    <property type="entry name" value="MarR/SlyA-like"/>
</dbReference>
<name>A0A382E4Q9_9ZZZZ</name>
<dbReference type="AlphaFoldDB" id="A0A382E4Q9"/>
<dbReference type="EMBL" id="UINC01042455">
    <property type="protein sequence ID" value="SVB45114.1"/>
    <property type="molecule type" value="Genomic_DNA"/>
</dbReference>
<dbReference type="InterPro" id="IPR036390">
    <property type="entry name" value="WH_DNA-bd_sf"/>
</dbReference>
<feature type="domain" description="HTH marR-type" evidence="4">
    <location>
        <begin position="1"/>
        <end position="136"/>
    </location>
</feature>